<dbReference type="PROSITE" id="PS51257">
    <property type="entry name" value="PROKAR_LIPOPROTEIN"/>
    <property type="match status" value="1"/>
</dbReference>
<evidence type="ECO:0000256" key="1">
    <source>
        <dbReference type="SAM" id="SignalP"/>
    </source>
</evidence>
<dbReference type="OrthoDB" id="390712at2"/>
<dbReference type="RefSeq" id="WP_025250905.1">
    <property type="nucleotide sequence ID" value="NZ_CP006934.1"/>
</dbReference>
<dbReference type="STRING" id="1276257.SSABA_v1c03600"/>
<sequence length="285" mass="33762">MKKILLILSSLSFGITPAATVVSCFRKSIEKEKIQLTVESMNDWIENQNFGYEGGFYFLEDTPPEEQAYLNIFKPLRHKIENVIADEINETFKSNEDDLWEIYVWLSWSENNEIINQNIPFKSKNKYELKFELTIYNNNPNKYLKLEYKNLKFNFKQKEKISTKNVNQNLLHLVVNNADYYENDIKNPFSWSTKSKIIFEKTKDAIKNNEIENAKKMISEYLNYRSNTTEGIPFKEFYFDSTVNDIDLIEKVDETDYIRFKISSNSVFKNLVGIPEIDWEAIYVI</sequence>
<protein>
    <recommendedName>
        <fullName evidence="4">Lipoprotein</fullName>
    </recommendedName>
</protein>
<name>W6AJ77_9MOLU</name>
<keyword evidence="3" id="KW-1185">Reference proteome</keyword>
<keyword evidence="1" id="KW-0732">Signal</keyword>
<evidence type="ECO:0000313" key="3">
    <source>
        <dbReference type="Proteomes" id="UP000019265"/>
    </source>
</evidence>
<evidence type="ECO:0008006" key="4">
    <source>
        <dbReference type="Google" id="ProtNLM"/>
    </source>
</evidence>
<accession>W6AJ77</accession>
<evidence type="ECO:0000313" key="2">
    <source>
        <dbReference type="EMBL" id="AHI53769.1"/>
    </source>
</evidence>
<dbReference type="PATRIC" id="fig|1276257.3.peg.368"/>
<reference evidence="2 3" key="1">
    <citation type="journal article" date="2014" name="Genome Biol. Evol.">
        <title>Molecular evolution of the substrate utilization strategies and putative virulence factors in mosquito-associated Spiroplasma species.</title>
        <authorList>
            <person name="Chang T.H."/>
            <person name="Lo W.S."/>
            <person name="Ku C."/>
            <person name="Chen L.L."/>
            <person name="Kuo C.H."/>
        </authorList>
    </citation>
    <scope>NUCLEOTIDE SEQUENCE [LARGE SCALE GENOMIC DNA]</scope>
    <source>
        <strain evidence="2">Ar-1343</strain>
    </source>
</reference>
<feature type="chain" id="PRO_5004875889" description="Lipoprotein" evidence="1">
    <location>
        <begin position="19"/>
        <end position="285"/>
    </location>
</feature>
<dbReference type="KEGG" id="ssab:SSABA_v1c03600"/>
<dbReference type="Proteomes" id="UP000019265">
    <property type="component" value="Chromosome"/>
</dbReference>
<dbReference type="AlphaFoldDB" id="W6AJ77"/>
<dbReference type="HOGENOM" id="CLU_976291_0_0_14"/>
<feature type="signal peptide" evidence="1">
    <location>
        <begin position="1"/>
        <end position="18"/>
    </location>
</feature>
<organism evidence="2 3">
    <name type="scientific">Spiroplasma sabaudiense Ar-1343</name>
    <dbReference type="NCBI Taxonomy" id="1276257"/>
    <lineage>
        <taxon>Bacteria</taxon>
        <taxon>Bacillati</taxon>
        <taxon>Mycoplasmatota</taxon>
        <taxon>Mollicutes</taxon>
        <taxon>Entomoplasmatales</taxon>
        <taxon>Spiroplasmataceae</taxon>
        <taxon>Spiroplasma</taxon>
    </lineage>
</organism>
<gene>
    <name evidence="2" type="ORF">SSABA_v1c03600</name>
</gene>
<proteinExistence type="predicted"/>
<dbReference type="EMBL" id="CP006934">
    <property type="protein sequence ID" value="AHI53769.1"/>
    <property type="molecule type" value="Genomic_DNA"/>
</dbReference>